<dbReference type="EMBL" id="JH719430">
    <property type="protein sequence ID" value="EJF58888.1"/>
    <property type="molecule type" value="Genomic_DNA"/>
</dbReference>
<proteinExistence type="predicted"/>
<protein>
    <recommendedName>
        <fullName evidence="3">F-box domain-containing protein</fullName>
    </recommendedName>
</protein>
<dbReference type="InterPro" id="IPR032675">
    <property type="entry name" value="LRR_dom_sf"/>
</dbReference>
<organism evidence="1 2">
    <name type="scientific">Dichomitus squalens (strain LYAD-421)</name>
    <name type="common">Western red white-rot fungus</name>
    <dbReference type="NCBI Taxonomy" id="732165"/>
    <lineage>
        <taxon>Eukaryota</taxon>
        <taxon>Fungi</taxon>
        <taxon>Dikarya</taxon>
        <taxon>Basidiomycota</taxon>
        <taxon>Agaricomycotina</taxon>
        <taxon>Agaricomycetes</taxon>
        <taxon>Polyporales</taxon>
        <taxon>Polyporaceae</taxon>
        <taxon>Dichomitus</taxon>
    </lineage>
</organism>
<sequence>MSYPRRIGLPTELWYRIIQALPSNDQRRCLYVSRMLHDIAWEIVFSHITIRFGLWRDVSDPCSEEVCDDEQVEADKATRLSCELLRHIKQSPDLACIVMGMTVRAYTYPEEGPSQELIEATGDALSVLRLHAFAWYGRGPEPQPEVLEALIEHSSDTLSELTLPPELPDFCPFLPSINHLRSLAFLPHHKIDGDLADVFEEHSDALPLLTSCKVMCGWMTAEDIEAFATFLQGKSFLQRLDFVHSYGWASEDEPLTNEPVLRVLKDLPHLTILGCDIRSQQLTSDHLAELSACIPRHLTALSLRISASEMTLTEDEWAEFFEAQEFCRYLQLLPDNDIELESVVSRHPPPVLQLLGYKRNLRWVSRNPSTKEVLYSDSWPASKVYFRQTDDFGYEDWEWLLRHHGQDSIINNLPTE</sequence>
<dbReference type="Gene3D" id="3.80.10.10">
    <property type="entry name" value="Ribonuclease Inhibitor"/>
    <property type="match status" value="1"/>
</dbReference>
<dbReference type="OrthoDB" id="3238099at2759"/>
<dbReference type="OMA" id="STYGPPW"/>
<accession>R7SSG6</accession>
<dbReference type="RefSeq" id="XP_007368360.1">
    <property type="nucleotide sequence ID" value="XM_007368298.1"/>
</dbReference>
<dbReference type="Proteomes" id="UP000053319">
    <property type="component" value="Unassembled WGS sequence"/>
</dbReference>
<evidence type="ECO:0000313" key="2">
    <source>
        <dbReference type="Proteomes" id="UP000053319"/>
    </source>
</evidence>
<gene>
    <name evidence="1" type="ORF">DICSQDRAFT_182260</name>
</gene>
<dbReference type="HOGENOM" id="CLU_040574_0_0_1"/>
<evidence type="ECO:0000313" key="1">
    <source>
        <dbReference type="EMBL" id="EJF58888.1"/>
    </source>
</evidence>
<dbReference type="GeneID" id="18841149"/>
<dbReference type="KEGG" id="dsq:DICSQDRAFT_182260"/>
<dbReference type="SUPFAM" id="SSF52047">
    <property type="entry name" value="RNI-like"/>
    <property type="match status" value="1"/>
</dbReference>
<name>R7SSG6_DICSQ</name>
<dbReference type="InterPro" id="IPR036047">
    <property type="entry name" value="F-box-like_dom_sf"/>
</dbReference>
<dbReference type="AlphaFoldDB" id="R7SSG6"/>
<reference evidence="1 2" key="1">
    <citation type="journal article" date="2012" name="Science">
        <title>The Paleozoic origin of enzymatic lignin decomposition reconstructed from 31 fungal genomes.</title>
        <authorList>
            <person name="Floudas D."/>
            <person name="Binder M."/>
            <person name="Riley R."/>
            <person name="Barry K."/>
            <person name="Blanchette R.A."/>
            <person name="Henrissat B."/>
            <person name="Martinez A.T."/>
            <person name="Otillar R."/>
            <person name="Spatafora J.W."/>
            <person name="Yadav J.S."/>
            <person name="Aerts A."/>
            <person name="Benoit I."/>
            <person name="Boyd A."/>
            <person name="Carlson A."/>
            <person name="Copeland A."/>
            <person name="Coutinho P.M."/>
            <person name="de Vries R.P."/>
            <person name="Ferreira P."/>
            <person name="Findley K."/>
            <person name="Foster B."/>
            <person name="Gaskell J."/>
            <person name="Glotzer D."/>
            <person name="Gorecki P."/>
            <person name="Heitman J."/>
            <person name="Hesse C."/>
            <person name="Hori C."/>
            <person name="Igarashi K."/>
            <person name="Jurgens J.A."/>
            <person name="Kallen N."/>
            <person name="Kersten P."/>
            <person name="Kohler A."/>
            <person name="Kuees U."/>
            <person name="Kumar T.K.A."/>
            <person name="Kuo A."/>
            <person name="LaButti K."/>
            <person name="Larrondo L.F."/>
            <person name="Lindquist E."/>
            <person name="Ling A."/>
            <person name="Lombard V."/>
            <person name="Lucas S."/>
            <person name="Lundell T."/>
            <person name="Martin R."/>
            <person name="McLaughlin D.J."/>
            <person name="Morgenstern I."/>
            <person name="Morin E."/>
            <person name="Murat C."/>
            <person name="Nagy L.G."/>
            <person name="Nolan M."/>
            <person name="Ohm R.A."/>
            <person name="Patyshakuliyeva A."/>
            <person name="Rokas A."/>
            <person name="Ruiz-Duenas F.J."/>
            <person name="Sabat G."/>
            <person name="Salamov A."/>
            <person name="Samejima M."/>
            <person name="Schmutz J."/>
            <person name="Slot J.C."/>
            <person name="St John F."/>
            <person name="Stenlid J."/>
            <person name="Sun H."/>
            <person name="Sun S."/>
            <person name="Syed K."/>
            <person name="Tsang A."/>
            <person name="Wiebenga A."/>
            <person name="Young D."/>
            <person name="Pisabarro A."/>
            <person name="Eastwood D.C."/>
            <person name="Martin F."/>
            <person name="Cullen D."/>
            <person name="Grigoriev I.V."/>
            <person name="Hibbett D.S."/>
        </authorList>
    </citation>
    <scope>NUCLEOTIDE SEQUENCE [LARGE SCALE GENOMIC DNA]</scope>
    <source>
        <strain evidence="1 2">LYAD-421 SS1</strain>
    </source>
</reference>
<evidence type="ECO:0008006" key="3">
    <source>
        <dbReference type="Google" id="ProtNLM"/>
    </source>
</evidence>
<dbReference type="SUPFAM" id="SSF81383">
    <property type="entry name" value="F-box domain"/>
    <property type="match status" value="1"/>
</dbReference>